<accession>A0A024E8C9</accession>
<evidence type="ECO:0000313" key="1">
    <source>
        <dbReference type="EMBL" id="AHZ69072.1"/>
    </source>
</evidence>
<gene>
    <name evidence="1" type="ORF">OU5_1993</name>
</gene>
<dbReference type="EMBL" id="CP005960">
    <property type="protein sequence ID" value="AHZ69072.1"/>
    <property type="molecule type" value="Genomic_DNA"/>
</dbReference>
<evidence type="ECO:0000313" key="2">
    <source>
        <dbReference type="Proteomes" id="UP000026913"/>
    </source>
</evidence>
<dbReference type="AlphaFoldDB" id="A0A024E8C9"/>
<reference evidence="1 2" key="1">
    <citation type="journal article" date="2012" name="J. Bacteriol.">
        <title>Genome sequence of cold-adapted Pseudomonas mandelii strain JR-1.</title>
        <authorList>
            <person name="Jang S.H."/>
            <person name="Kim J."/>
            <person name="Kim J."/>
            <person name="Hong S."/>
            <person name="Lee C."/>
        </authorList>
    </citation>
    <scope>NUCLEOTIDE SEQUENCE [LARGE SCALE GENOMIC DNA]</scope>
    <source>
        <strain evidence="1 2">JR-1</strain>
    </source>
</reference>
<dbReference type="HOGENOM" id="CLU_2131332_0_0_6"/>
<dbReference type="OrthoDB" id="9925252at2"/>
<dbReference type="Proteomes" id="UP000026913">
    <property type="component" value="Chromosome"/>
</dbReference>
<protein>
    <submittedName>
        <fullName evidence="1">Uncharacterized protein</fullName>
    </submittedName>
</protein>
<dbReference type="KEGG" id="pman:OU5_1993"/>
<name>A0A024E8C9_9PSED</name>
<dbReference type="RefSeq" id="WP_010462219.1">
    <property type="nucleotide sequence ID" value="NZ_CP005960.1"/>
</dbReference>
<sequence>MFWKKKVVALTDEQLFVQTIAAAHESGDQRIELTYRLLLLAQDAEKIRVSMQSIVDNYSDGLSDLTQGACHLFSTPLAAEVEGLERSVIDIFEMVEGLADTAQDLVIKLSRQT</sequence>
<proteinExistence type="predicted"/>
<organism evidence="1 2">
    <name type="scientific">Pseudomonas mandelii JR-1</name>
    <dbReference type="NCBI Taxonomy" id="1147786"/>
    <lineage>
        <taxon>Bacteria</taxon>
        <taxon>Pseudomonadati</taxon>
        <taxon>Pseudomonadota</taxon>
        <taxon>Gammaproteobacteria</taxon>
        <taxon>Pseudomonadales</taxon>
        <taxon>Pseudomonadaceae</taxon>
        <taxon>Pseudomonas</taxon>
    </lineage>
</organism>